<dbReference type="AlphaFoldDB" id="A0A0N5CCH5"/>
<accession>A0A0N5CCH5</accession>
<sequence>MFFKVYLTIIAIVLVTFLLNCSAQLDDSGSDVFYSAEEGTMPKATNIPKILESSDSEDDEWYSAEAFEKRSPTAEEIVIPQQPTTYY</sequence>
<protein>
    <submittedName>
        <fullName evidence="3">Secreted protein</fullName>
    </submittedName>
</protein>
<organism evidence="2 3">
    <name type="scientific">Strongyloides papillosus</name>
    <name type="common">Intestinal threadworm</name>
    <dbReference type="NCBI Taxonomy" id="174720"/>
    <lineage>
        <taxon>Eukaryota</taxon>
        <taxon>Metazoa</taxon>
        <taxon>Ecdysozoa</taxon>
        <taxon>Nematoda</taxon>
        <taxon>Chromadorea</taxon>
        <taxon>Rhabditida</taxon>
        <taxon>Tylenchina</taxon>
        <taxon>Panagrolaimomorpha</taxon>
        <taxon>Strongyloidoidea</taxon>
        <taxon>Strongyloididae</taxon>
        <taxon>Strongyloides</taxon>
    </lineage>
</organism>
<name>A0A0N5CCH5_STREA</name>
<dbReference type="Proteomes" id="UP000046392">
    <property type="component" value="Unplaced"/>
</dbReference>
<feature type="signal peptide" evidence="1">
    <location>
        <begin position="1"/>
        <end position="23"/>
    </location>
</feature>
<reference evidence="3" key="1">
    <citation type="submission" date="2017-02" db="UniProtKB">
        <authorList>
            <consortium name="WormBaseParasite"/>
        </authorList>
    </citation>
    <scope>IDENTIFICATION</scope>
</reference>
<evidence type="ECO:0000313" key="2">
    <source>
        <dbReference type="Proteomes" id="UP000046392"/>
    </source>
</evidence>
<keyword evidence="1" id="KW-0732">Signal</keyword>
<proteinExistence type="predicted"/>
<evidence type="ECO:0000313" key="3">
    <source>
        <dbReference type="WBParaSite" id="SPAL_0001558400.1"/>
    </source>
</evidence>
<keyword evidence="2" id="KW-1185">Reference proteome</keyword>
<feature type="chain" id="PRO_5005895684" evidence="1">
    <location>
        <begin position="24"/>
        <end position="87"/>
    </location>
</feature>
<dbReference type="WBParaSite" id="SPAL_0001558400.1">
    <property type="protein sequence ID" value="SPAL_0001558400.1"/>
    <property type="gene ID" value="SPAL_0001558400"/>
</dbReference>
<evidence type="ECO:0000256" key="1">
    <source>
        <dbReference type="SAM" id="SignalP"/>
    </source>
</evidence>